<sequence>MIRAFRPRNIIIQADTSSHGHPRWEIIFFLYLWFGITRNARFSINLDNHIQQGYFIRSTAYPYYLAHDGNKKKYKRDISNKYGAFDAEPRSNPAENKAFQNLIKRMSNTLFGGDRYVAPFQKFPTNATVQQREWMNREVKQAWDALSVVGHESSQVVRANDMDVERYIILPKNSPEMVIFVKTLCRPFDKARRNEADGYIDGASYPVKQKHEVWQLLRAARTALRTSRGENLIVSRVIRKPDSMVKRFKYLTDLPSTKASNTTATVLMRIRQRMKNQSVTDADILPPSSTTVFARGEVQEVSRFTANLMMAMPTLKLVATDTSAAETTPTPTLFAPESDFTLVPDAEAVDWAAEVGGSIYKVPAGAVEEDIDDIAVVMLMLSDSNVLNFNKDCSLKSDDPWRVWLLQALREDATEVNVSFSLKGTQERTNVVSISIALPESKVRPALTFSTANLAGNFSDRGLPSMRKKDLVIGDSGFNPMHSFLCLGLVPDNPKKPWTLAQIFAHINVNPDAGDREKNLGVVLGAALDMLTGVADPGFVLNRGMIWFLPRENDGVVQRLEWGLNPSAKDSLERWCRDWFPVNEKNPLVIKNPAIVSRRSCVRIDDRKNYGLSFAHQMLFMFDITRDGVVPEKDYVITCGVDLNLEEGSDSMIITLRVDAASSETKVGLLSFLAWLIPDLDTGPVGDMIPAIDRILVRSVELRTSKGEGGKPSVDQVTVRAEYSNENWTVKNAQGVDQVVAFLLIYTWRKGLPQPHAVNISLWLEPAILQWFSPQIMPKYEDLYYINPSRLAPSYLSLNDLMPGDYRLPAELSLVIEELSLDFEDTTVTFTGKLGKDPNVNTANLGISLDEVDLTASFKWDPKSADKKQADRSSYEINLETVISLPTDTPADPDTGEPSDDATIMCDINLVTTVDGGNKTSMFKLEGHVANLNLAQLVQFFPAGDADIVKDLLGHIEIPELNLEYNYESSSSKGDGNQGSKPPSGAPAQKTNGASASSFSIDGKLKLADVVELDLDFKRDTKGWSFDAVLKSAEAQKLTVEDVVKSLLGRGGGAAISDLPDFVASINLAKASIELSLRSVKPETEEDSDTTSDDAKEKPTPGSFTVCLSLSIPGPADTKLELAFLQTTTKPTPTTAPTNVQAATKRMVKVTLGGLPWDKIPKVPVVDNIKPAFDALGFYWVQDPTWKDVKLQPGLTRREVERLNELSPVLFKDTKPATDTNDEAAAARAAAAIVLPAGMHFLILDSGGQGSPRAVLDYLFNKPKQPATSKVASLVSRGSNIPLPAPEADPTPAGTSNASLEKKVGPFSVSNVGLRYEDDELTIFLDIHANLGPIKLVLLGFGLGLNLKQVNLKDLATAVPSFHLAGMGVEFNRPPVGIAGMFVERKTDDVKMYVGGIALTLAPYSFMAVGAYGEVKKKTGGAAAAGETFKTVFFFAKLNGPLIELAVVTVGGICLGFGYNSSIRYPSVHEVPSFPFIANSSLPGDSPLAVMEKLSSLDPTVGVVAPKEASYWLAAGVEAKALQVLDVSAVVILEFNPYVSLGIFGKAVAQMPPAPAPRESCFLYVELGLLALVDFGAGSLRVEAELSPNSFIVAPGCRLTGGFALCYWFPPSGYAGDFVFSVGGYHAAFKPPAHYPRPSRLGISWALSDELCIRGESYFAINPKVCMGGGKYVVNFDAGLLHAWLTAWADFLMQYHPFKFIADIGLEVGVKFTLELLFVSIDISVTLRAELTLWGVPFGGEVYVDFWVFGFTIGFGEGQDDPAITLAAFEELLIQVPDADSAKAAGDQSGTVDRMHILSVETGRYTEKAKEGDSTTKRGDIWEVKRGGFVFRVQSRVPLQSVEQPRFANDKEKSAVTRVGSDAPFYARPMHLQTQLTSTMTVSIRKHELITVEEETPTGKVTTTKHNDGPDLEFTPVKPVLKQVPLALWGFYDPDKAPGRGKNNIGDLLDPKGGTTELLMGASFHCPPPSISQDKLVPFDVLASSSVDVFTNADDDDPNDDKSEHPKLNGDVVIQGDEWASVKPVTDDKKINKAKPWETVRDAWKAPSIKVTPQAETGIRDVLDVTAALWSEAFGWDMADADNRLKNEVGSGEVPAPLVWEDFVGQYMAPPLVGVVVA</sequence>
<dbReference type="Pfam" id="PF20248">
    <property type="entry name" value="DUF6603"/>
    <property type="match status" value="1"/>
</dbReference>
<feature type="region of interest" description="Disordered" evidence="1">
    <location>
        <begin position="1990"/>
        <end position="2009"/>
    </location>
</feature>
<gene>
    <name evidence="3" type="ORF">NEMBOFW57_004580</name>
</gene>
<name>A0AAD4F7X2_9PEZI</name>
<evidence type="ECO:0000256" key="1">
    <source>
        <dbReference type="SAM" id="MobiDB-lite"/>
    </source>
</evidence>
<dbReference type="EMBL" id="JAHCVI010000001">
    <property type="protein sequence ID" value="KAG7294505.1"/>
    <property type="molecule type" value="Genomic_DNA"/>
</dbReference>
<organism evidence="3 4">
    <name type="scientific">Staphylotrichum longicolle</name>
    <dbReference type="NCBI Taxonomy" id="669026"/>
    <lineage>
        <taxon>Eukaryota</taxon>
        <taxon>Fungi</taxon>
        <taxon>Dikarya</taxon>
        <taxon>Ascomycota</taxon>
        <taxon>Pezizomycotina</taxon>
        <taxon>Sordariomycetes</taxon>
        <taxon>Sordariomycetidae</taxon>
        <taxon>Sordariales</taxon>
        <taxon>Chaetomiaceae</taxon>
        <taxon>Staphylotrichum</taxon>
    </lineage>
</organism>
<evidence type="ECO:0000259" key="2">
    <source>
        <dbReference type="Pfam" id="PF20248"/>
    </source>
</evidence>
<feature type="domain" description="DUF6603" evidence="2">
    <location>
        <begin position="1300"/>
        <end position="1787"/>
    </location>
</feature>
<protein>
    <recommendedName>
        <fullName evidence="2">DUF6603 domain-containing protein</fullName>
    </recommendedName>
</protein>
<evidence type="ECO:0000313" key="4">
    <source>
        <dbReference type="Proteomes" id="UP001197093"/>
    </source>
</evidence>
<reference evidence="3" key="1">
    <citation type="submission" date="2023-02" db="EMBL/GenBank/DDBJ databases">
        <authorList>
            <person name="Palmer J.M."/>
        </authorList>
    </citation>
    <scope>NUCLEOTIDE SEQUENCE</scope>
    <source>
        <strain evidence="3">FW57</strain>
    </source>
</reference>
<proteinExistence type="predicted"/>
<evidence type="ECO:0000313" key="3">
    <source>
        <dbReference type="EMBL" id="KAG7294505.1"/>
    </source>
</evidence>
<dbReference type="InterPro" id="IPR046538">
    <property type="entry name" value="DUF6603"/>
</dbReference>
<feature type="region of interest" description="Disordered" evidence="1">
    <location>
        <begin position="1080"/>
        <end position="1102"/>
    </location>
</feature>
<accession>A0AAD4F7X2</accession>
<feature type="compositionally biased region" description="Polar residues" evidence="1">
    <location>
        <begin position="967"/>
        <end position="981"/>
    </location>
</feature>
<comment type="caution">
    <text evidence="3">The sequence shown here is derived from an EMBL/GenBank/DDBJ whole genome shotgun (WGS) entry which is preliminary data.</text>
</comment>
<dbReference type="Proteomes" id="UP001197093">
    <property type="component" value="Unassembled WGS sequence"/>
</dbReference>
<feature type="region of interest" description="Disordered" evidence="1">
    <location>
        <begin position="967"/>
        <end position="995"/>
    </location>
</feature>
<keyword evidence="4" id="KW-1185">Reference proteome</keyword>